<comment type="caution">
    <text evidence="1">The sequence shown here is derived from an EMBL/GenBank/DDBJ whole genome shotgun (WGS) entry which is preliminary data.</text>
</comment>
<accession>A0A0F3N4K3</accession>
<dbReference type="InterPro" id="IPR010258">
    <property type="entry name" value="Conjugal_tfr_TrbG/VirB9/CagX"/>
</dbReference>
<protein>
    <submittedName>
        <fullName evidence="1">Conjugal transfer family protein</fullName>
    </submittedName>
</protein>
<organism evidence="1 2">
    <name type="scientific">Rickettsia amblyommatis str. Ac/Pa</name>
    <dbReference type="NCBI Taxonomy" id="1359164"/>
    <lineage>
        <taxon>Bacteria</taxon>
        <taxon>Pseudomonadati</taxon>
        <taxon>Pseudomonadota</taxon>
        <taxon>Alphaproteobacteria</taxon>
        <taxon>Rickettsiales</taxon>
        <taxon>Rickettsiaceae</taxon>
        <taxon>Rickettsieae</taxon>
        <taxon>Rickettsia</taxon>
        <taxon>spotted fever group</taxon>
    </lineage>
</organism>
<dbReference type="PATRIC" id="fig|1359164.3.peg.835"/>
<name>A0A0F3N4K3_RICAM</name>
<keyword evidence="2" id="KW-1185">Reference proteome</keyword>
<dbReference type="Proteomes" id="UP000033556">
    <property type="component" value="Unassembled WGS sequence"/>
</dbReference>
<gene>
    <name evidence="1" type="ORF">APHACPA_0850</name>
</gene>
<reference evidence="1 2" key="1">
    <citation type="submission" date="2015-01" db="EMBL/GenBank/DDBJ databases">
        <title>Genome Sequencing of Rickettsiales.</title>
        <authorList>
            <person name="Daugherty S.C."/>
            <person name="Su Q."/>
            <person name="Abolude K."/>
            <person name="Beier-Sexton M."/>
            <person name="Carlyon J.A."/>
            <person name="Carter R."/>
            <person name="Day N.P."/>
            <person name="Dumler S.J."/>
            <person name="Dyachenko V."/>
            <person name="Godinez A."/>
            <person name="Kurtti T.J."/>
            <person name="Lichay M."/>
            <person name="Mullins K.E."/>
            <person name="Ott S."/>
            <person name="Pappas-Brown V."/>
            <person name="Paris D.H."/>
            <person name="Patel P."/>
            <person name="Richards A.L."/>
            <person name="Sadzewicz L."/>
            <person name="Sears K."/>
            <person name="Seidman D."/>
            <person name="Sengamalay N."/>
            <person name="Stenos J."/>
            <person name="Tallon L.J."/>
            <person name="Vincent G."/>
            <person name="Fraser C.M."/>
            <person name="Munderloh U."/>
            <person name="Dunning-Hotopp J.C."/>
        </authorList>
    </citation>
    <scope>NUCLEOTIDE SEQUENCE [LARGE SCALE GENOMIC DNA]</scope>
    <source>
        <strain evidence="1 2">Ac/Pa</strain>
    </source>
</reference>
<proteinExistence type="predicted"/>
<dbReference type="AlphaFoldDB" id="A0A0F3N4K3"/>
<evidence type="ECO:0000313" key="2">
    <source>
        <dbReference type="Proteomes" id="UP000033556"/>
    </source>
</evidence>
<dbReference type="Pfam" id="PF03524">
    <property type="entry name" value="CagX"/>
    <property type="match status" value="1"/>
</dbReference>
<sequence length="157" mass="18657">MTIVRFYFLVFILLSGFTVQRECPFVDDPCNSSNNYVDDLSITKDNRIKTYIYNPNEVYLLVLHFGFQSHIEFAKNEEIQNIILGDAYAWKITPLANRLFIKPLEKDIRTNMTIITNKRIYEFDIASTELMMGNERDLVYVIKFYYPKKNSNYMARF</sequence>
<evidence type="ECO:0000313" key="1">
    <source>
        <dbReference type="EMBL" id="KJV61834.1"/>
    </source>
</evidence>
<dbReference type="EMBL" id="LANR01000001">
    <property type="protein sequence ID" value="KJV61834.1"/>
    <property type="molecule type" value="Genomic_DNA"/>
</dbReference>
<dbReference type="RefSeq" id="WP_014392036.1">
    <property type="nucleotide sequence ID" value="NZ_LANR01000001.1"/>
</dbReference>